<dbReference type="InterPro" id="IPR037523">
    <property type="entry name" value="VOC_core"/>
</dbReference>
<comment type="caution">
    <text evidence="3">The sequence shown here is derived from an EMBL/GenBank/DDBJ whole genome shotgun (WGS) entry which is preliminary data.</text>
</comment>
<sequence>MCRSPPCVGARAYRRVMDMKLELVAVPVTDVDRAKEFYVEKVGFNADHDHTVSDEVRFVQLTPPGSACSIAIGKGLTQIVPGGLDNLQMVVADADAIRAELVGRGVAVSEIDEQPWGRFAYFTDPDGNRWSLQEVPAWSGSGGAGAGDADQDQQA</sequence>
<dbReference type="PANTHER" id="PTHR36437:SF2">
    <property type="entry name" value="GLYOXALASE_BLEOMYCIN RESISTANCE PROTEIN_DIOXYGENASE"/>
    <property type="match status" value="1"/>
</dbReference>
<organism evidence="3 4">
    <name type="scientific">Terrabacter tumescens</name>
    <dbReference type="NCBI Taxonomy" id="60443"/>
    <lineage>
        <taxon>Bacteria</taxon>
        <taxon>Bacillati</taxon>
        <taxon>Actinomycetota</taxon>
        <taxon>Actinomycetes</taxon>
        <taxon>Micrococcales</taxon>
        <taxon>Intrasporangiaceae</taxon>
        <taxon>Terrabacter</taxon>
    </lineage>
</organism>
<dbReference type="Proteomes" id="UP000623461">
    <property type="component" value="Unassembled WGS sequence"/>
</dbReference>
<protein>
    <submittedName>
        <fullName evidence="3">Glyoxalase</fullName>
    </submittedName>
</protein>
<evidence type="ECO:0000256" key="1">
    <source>
        <dbReference type="SAM" id="MobiDB-lite"/>
    </source>
</evidence>
<dbReference type="Gene3D" id="3.10.180.10">
    <property type="entry name" value="2,3-Dihydroxybiphenyl 1,2-Dioxygenase, domain 1"/>
    <property type="match status" value="1"/>
</dbReference>
<evidence type="ECO:0000313" key="3">
    <source>
        <dbReference type="EMBL" id="GGN08281.1"/>
    </source>
</evidence>
<feature type="domain" description="VOC" evidence="2">
    <location>
        <begin position="20"/>
        <end position="135"/>
    </location>
</feature>
<dbReference type="SUPFAM" id="SSF54593">
    <property type="entry name" value="Glyoxalase/Bleomycin resistance protein/Dihydroxybiphenyl dioxygenase"/>
    <property type="match status" value="1"/>
</dbReference>
<name>A0ABQ2IDZ5_9MICO</name>
<evidence type="ECO:0000259" key="2">
    <source>
        <dbReference type="PROSITE" id="PS51819"/>
    </source>
</evidence>
<dbReference type="PROSITE" id="PS51819">
    <property type="entry name" value="VOC"/>
    <property type="match status" value="1"/>
</dbReference>
<dbReference type="EMBL" id="BMNZ01000010">
    <property type="protein sequence ID" value="GGN08281.1"/>
    <property type="molecule type" value="Genomic_DNA"/>
</dbReference>
<proteinExistence type="predicted"/>
<gene>
    <name evidence="3" type="ORF">GCM10009721_40120</name>
</gene>
<accession>A0ABQ2IDZ5</accession>
<feature type="region of interest" description="Disordered" evidence="1">
    <location>
        <begin position="134"/>
        <end position="155"/>
    </location>
</feature>
<dbReference type="InterPro" id="IPR004360">
    <property type="entry name" value="Glyas_Fos-R_dOase_dom"/>
</dbReference>
<dbReference type="Pfam" id="PF00903">
    <property type="entry name" value="Glyoxalase"/>
    <property type="match status" value="1"/>
</dbReference>
<dbReference type="InterPro" id="IPR029068">
    <property type="entry name" value="Glyas_Bleomycin-R_OHBP_Dase"/>
</dbReference>
<evidence type="ECO:0000313" key="4">
    <source>
        <dbReference type="Proteomes" id="UP000623461"/>
    </source>
</evidence>
<dbReference type="PANTHER" id="PTHR36437">
    <property type="entry name" value="GLYOXALASE/BLEOMYCIN RESISTANCE PROTEIN/DIOXYGENASE"/>
    <property type="match status" value="1"/>
</dbReference>
<keyword evidence="4" id="KW-1185">Reference proteome</keyword>
<reference evidence="4" key="1">
    <citation type="journal article" date="2019" name="Int. J. Syst. Evol. Microbiol.">
        <title>The Global Catalogue of Microorganisms (GCM) 10K type strain sequencing project: providing services to taxonomists for standard genome sequencing and annotation.</title>
        <authorList>
            <consortium name="The Broad Institute Genomics Platform"/>
            <consortium name="The Broad Institute Genome Sequencing Center for Infectious Disease"/>
            <person name="Wu L."/>
            <person name="Ma J."/>
        </authorList>
    </citation>
    <scope>NUCLEOTIDE SEQUENCE [LARGE SCALE GENOMIC DNA]</scope>
    <source>
        <strain evidence="4">JCM 1365</strain>
    </source>
</reference>